<dbReference type="InterPro" id="IPR000424">
    <property type="entry name" value="Primosome_PriB/ssb"/>
</dbReference>
<dbReference type="Gene3D" id="2.40.50.140">
    <property type="entry name" value="Nucleic acid-binding proteins"/>
    <property type="match status" value="1"/>
</dbReference>
<reference evidence="3" key="1">
    <citation type="journal article" date="2021" name="Proc. Natl. Acad. Sci. U.S.A.">
        <title>A Catalog of Tens of Thousands of Viruses from Human Metagenomes Reveals Hidden Associations with Chronic Diseases.</title>
        <authorList>
            <person name="Tisza M.J."/>
            <person name="Buck C.B."/>
        </authorList>
    </citation>
    <scope>NUCLEOTIDE SEQUENCE</scope>
    <source>
        <strain evidence="3">CtjVy23</strain>
    </source>
</reference>
<evidence type="ECO:0000256" key="1">
    <source>
        <dbReference type="ARBA" id="ARBA00023125"/>
    </source>
</evidence>
<dbReference type="GO" id="GO:0003697">
    <property type="term" value="F:single-stranded DNA binding"/>
    <property type="evidence" value="ECO:0007669"/>
    <property type="project" value="InterPro"/>
</dbReference>
<dbReference type="EMBL" id="BK016074">
    <property type="protein sequence ID" value="DAF92819.1"/>
    <property type="molecule type" value="Genomic_DNA"/>
</dbReference>
<evidence type="ECO:0000313" key="3">
    <source>
        <dbReference type="EMBL" id="DAF92819.1"/>
    </source>
</evidence>
<dbReference type="InterPro" id="IPR012340">
    <property type="entry name" value="NA-bd_OB-fold"/>
</dbReference>
<dbReference type="PROSITE" id="PS50935">
    <property type="entry name" value="SSB"/>
    <property type="match status" value="1"/>
</dbReference>
<proteinExistence type="predicted"/>
<accession>A0A8S5UEG4</accession>
<protein>
    <submittedName>
        <fullName evidence="3">Uncharacterized protein</fullName>
    </submittedName>
</protein>
<sequence>MANFSKNVITKDDKIVNNYIVLTGNLCKVFSTNDKKSVARSRIAVYQGAEKEAIFINVATFDAANIDYSLNLKKGEAVQIRGSLSSSTYDGKQTFTIIFDRICKTFED</sequence>
<organism evidence="3">
    <name type="scientific">Podoviridae sp. ctjVy23</name>
    <dbReference type="NCBI Taxonomy" id="2825271"/>
    <lineage>
        <taxon>Viruses</taxon>
        <taxon>Duplodnaviria</taxon>
        <taxon>Heunggongvirae</taxon>
        <taxon>Uroviricota</taxon>
        <taxon>Caudoviricetes</taxon>
    </lineage>
</organism>
<dbReference type="SUPFAM" id="SSF50249">
    <property type="entry name" value="Nucleic acid-binding proteins"/>
    <property type="match status" value="1"/>
</dbReference>
<name>A0A8S5UEG4_9CAUD</name>
<evidence type="ECO:0000256" key="2">
    <source>
        <dbReference type="PROSITE-ProRule" id="PRU00252"/>
    </source>
</evidence>
<keyword evidence="1 2" id="KW-0238">DNA-binding</keyword>
<dbReference type="Pfam" id="PF00436">
    <property type="entry name" value="SSB"/>
    <property type="match status" value="1"/>
</dbReference>